<dbReference type="Pfam" id="PF18105">
    <property type="entry name" value="PGM1_C"/>
    <property type="match status" value="1"/>
</dbReference>
<dbReference type="EMBL" id="BAAALF010000213">
    <property type="protein sequence ID" value="GAA1270867.1"/>
    <property type="molecule type" value="Genomic_DNA"/>
</dbReference>
<reference evidence="4" key="1">
    <citation type="journal article" date="2019" name="Int. J. Syst. Evol. Microbiol.">
        <title>The Global Catalogue of Microorganisms (GCM) 10K type strain sequencing project: providing services to taxonomists for standard genome sequencing and annotation.</title>
        <authorList>
            <consortium name="The Broad Institute Genomics Platform"/>
            <consortium name="The Broad Institute Genome Sequencing Center for Infectious Disease"/>
            <person name="Wu L."/>
            <person name="Ma J."/>
        </authorList>
    </citation>
    <scope>NUCLEOTIDE SEQUENCE [LARGE SCALE GENOMIC DNA]</scope>
    <source>
        <strain evidence="4">JCM 13004</strain>
    </source>
</reference>
<dbReference type="InterPro" id="IPR041356">
    <property type="entry name" value="PGM1_C"/>
</dbReference>
<proteinExistence type="predicted"/>
<organism evidence="3 4">
    <name type="scientific">Kitasatospora nipponensis</name>
    <dbReference type="NCBI Taxonomy" id="258049"/>
    <lineage>
        <taxon>Bacteria</taxon>
        <taxon>Bacillati</taxon>
        <taxon>Actinomycetota</taxon>
        <taxon>Actinomycetes</taxon>
        <taxon>Kitasatosporales</taxon>
        <taxon>Streptomycetaceae</taxon>
        <taxon>Kitasatospora</taxon>
    </lineage>
</organism>
<dbReference type="InterPro" id="IPR011761">
    <property type="entry name" value="ATP-grasp"/>
</dbReference>
<protein>
    <recommendedName>
        <fullName evidence="2">ATP-grasp domain-containing protein</fullName>
    </recommendedName>
</protein>
<sequence length="444" mass="46772">MTTLCIGNNRTEEMVGDLGGMTPLERLFAGCGAQRMLWFAREGDVLVLPWEPDPVYLGYVTALTGVRAESLTVVVPKPGAQGAEILTPDRLADPGFRDELRRVLAGRPVEAVLAISPNAAVVELAQALGAASAVPGHAFAAQGGNALVNSKAVFRALAAGAGVPIAPGTVAGSPQQVEAAVDDLLEQGHSVMVKVEYQAGGFGNEILVRDERVSAAGAQRVVPLADRAAVAGYVAERWQWLTGGRGQRVVVERYFTGSVALYAEFAITAQGARLSGCGEMLMDPVVVGEITPPITPDAATLAELVDLAGRLCESLRVLGYRGTVSADAFRTPDGELYFSETNGRLTGSTHLHDALFARLVGAEHRARRVILELAGLAVPSFPAAIEAVRRAGLDFDPRTRTGVVFSCDFAVADGTVMYCVIAEDAERARAVERELVALFAAPAR</sequence>
<evidence type="ECO:0000313" key="4">
    <source>
        <dbReference type="Proteomes" id="UP001500037"/>
    </source>
</evidence>
<dbReference type="SUPFAM" id="SSF56059">
    <property type="entry name" value="Glutathione synthetase ATP-binding domain-like"/>
    <property type="match status" value="1"/>
</dbReference>
<gene>
    <name evidence="3" type="ORF">GCM10009665_68940</name>
</gene>
<name>A0ABP4HNW1_9ACTN</name>
<keyword evidence="1" id="KW-0067">ATP-binding</keyword>
<evidence type="ECO:0000313" key="3">
    <source>
        <dbReference type="EMBL" id="GAA1270867.1"/>
    </source>
</evidence>
<keyword evidence="1" id="KW-0547">Nucleotide-binding</keyword>
<dbReference type="RefSeq" id="WP_344446125.1">
    <property type="nucleotide sequence ID" value="NZ_BAAALF010000213.1"/>
</dbReference>
<evidence type="ECO:0000259" key="2">
    <source>
        <dbReference type="PROSITE" id="PS50975"/>
    </source>
</evidence>
<dbReference type="Proteomes" id="UP001500037">
    <property type="component" value="Unassembled WGS sequence"/>
</dbReference>
<comment type="caution">
    <text evidence="3">The sequence shown here is derived from an EMBL/GenBank/DDBJ whole genome shotgun (WGS) entry which is preliminary data.</text>
</comment>
<dbReference type="PROSITE" id="PS50975">
    <property type="entry name" value="ATP_GRASP"/>
    <property type="match status" value="1"/>
</dbReference>
<dbReference type="Gene3D" id="3.30.470.20">
    <property type="entry name" value="ATP-grasp fold, B domain"/>
    <property type="match status" value="1"/>
</dbReference>
<accession>A0ABP4HNW1</accession>
<dbReference type="Pfam" id="PF18604">
    <property type="entry name" value="PreAtp-grasp"/>
    <property type="match status" value="1"/>
</dbReference>
<feature type="domain" description="ATP-grasp" evidence="2">
    <location>
        <begin position="155"/>
        <end position="371"/>
    </location>
</feature>
<dbReference type="InterPro" id="IPR040754">
    <property type="entry name" value="PreAtp-grasp"/>
</dbReference>
<keyword evidence="4" id="KW-1185">Reference proteome</keyword>
<evidence type="ECO:0000256" key="1">
    <source>
        <dbReference type="PROSITE-ProRule" id="PRU00409"/>
    </source>
</evidence>